<dbReference type="AlphaFoldDB" id="A0A255GKX6"/>
<dbReference type="EMBL" id="NMVO01000006">
    <property type="protein sequence ID" value="OYO16052.1"/>
    <property type="molecule type" value="Genomic_DNA"/>
</dbReference>
<dbReference type="Proteomes" id="UP000215896">
    <property type="component" value="Unassembled WGS sequence"/>
</dbReference>
<dbReference type="SUPFAM" id="SSF55797">
    <property type="entry name" value="PR-1-like"/>
    <property type="match status" value="1"/>
</dbReference>
<reference evidence="3 4" key="1">
    <citation type="submission" date="2017-07" db="EMBL/GenBank/DDBJ databases">
        <title>Draft whole genome sequences of clinical Proprionibacteriaceae strains.</title>
        <authorList>
            <person name="Bernier A.-M."/>
            <person name="Bernard K."/>
            <person name="Domingo M.-C."/>
        </authorList>
    </citation>
    <scope>NUCLEOTIDE SEQUENCE [LARGE SCALE GENOMIC DNA]</scope>
    <source>
        <strain evidence="3 4">NML 030167</strain>
    </source>
</reference>
<feature type="domain" description="SCP" evidence="2">
    <location>
        <begin position="43"/>
        <end position="159"/>
    </location>
</feature>
<dbReference type="OrthoDB" id="68195at2"/>
<accession>A0A255GKX6</accession>
<gene>
    <name evidence="3" type="ORF">CGZ94_05835</name>
</gene>
<dbReference type="RefSeq" id="WP_094405075.1">
    <property type="nucleotide sequence ID" value="NZ_NMVO01000006.1"/>
</dbReference>
<sequence>MNRSGKSLVSTAIASAVLGVASMSAPVASAAVQEMNPQEQEVLRLVNVERAKAGCGPVAENPALASSARAHSTDMAQNNYFSHTSQDGRSPFERMRAAGYTGSRMAENIAAGQPTPAAVMESWMNSAGHRANILNCAYTDLGVGYATGGQYGTYWTQNFGG</sequence>
<dbReference type="InterPro" id="IPR014044">
    <property type="entry name" value="CAP_dom"/>
</dbReference>
<evidence type="ECO:0000313" key="4">
    <source>
        <dbReference type="Proteomes" id="UP000215896"/>
    </source>
</evidence>
<name>A0A255GKX6_9ACTN</name>
<comment type="caution">
    <text evidence="3">The sequence shown here is derived from an EMBL/GenBank/DDBJ whole genome shotgun (WGS) entry which is preliminary data.</text>
</comment>
<feature type="chain" id="PRO_5012874771" description="SCP domain-containing protein" evidence="1">
    <location>
        <begin position="31"/>
        <end position="161"/>
    </location>
</feature>
<evidence type="ECO:0000256" key="1">
    <source>
        <dbReference type="SAM" id="SignalP"/>
    </source>
</evidence>
<feature type="signal peptide" evidence="1">
    <location>
        <begin position="1"/>
        <end position="30"/>
    </location>
</feature>
<dbReference type="Gene3D" id="3.40.33.10">
    <property type="entry name" value="CAP"/>
    <property type="match status" value="1"/>
</dbReference>
<keyword evidence="1" id="KW-0732">Signal</keyword>
<dbReference type="InterPro" id="IPR035940">
    <property type="entry name" value="CAP_sf"/>
</dbReference>
<organism evidence="3 4">
    <name type="scientific">Enemella evansiae</name>
    <dbReference type="NCBI Taxonomy" id="2016499"/>
    <lineage>
        <taxon>Bacteria</taxon>
        <taxon>Bacillati</taxon>
        <taxon>Actinomycetota</taxon>
        <taxon>Actinomycetes</taxon>
        <taxon>Propionibacteriales</taxon>
        <taxon>Propionibacteriaceae</taxon>
        <taxon>Enemella</taxon>
    </lineage>
</organism>
<dbReference type="Pfam" id="PF00188">
    <property type="entry name" value="CAP"/>
    <property type="match status" value="1"/>
</dbReference>
<keyword evidence="4" id="KW-1185">Reference proteome</keyword>
<proteinExistence type="predicted"/>
<protein>
    <recommendedName>
        <fullName evidence="2">SCP domain-containing protein</fullName>
    </recommendedName>
</protein>
<dbReference type="CDD" id="cd05379">
    <property type="entry name" value="CAP_bacterial"/>
    <property type="match status" value="1"/>
</dbReference>
<dbReference type="PANTHER" id="PTHR31157:SF1">
    <property type="entry name" value="SCP DOMAIN-CONTAINING PROTEIN"/>
    <property type="match status" value="1"/>
</dbReference>
<evidence type="ECO:0000313" key="3">
    <source>
        <dbReference type="EMBL" id="OYO16052.1"/>
    </source>
</evidence>
<evidence type="ECO:0000259" key="2">
    <source>
        <dbReference type="Pfam" id="PF00188"/>
    </source>
</evidence>
<dbReference type="PANTHER" id="PTHR31157">
    <property type="entry name" value="SCP DOMAIN-CONTAINING PROTEIN"/>
    <property type="match status" value="1"/>
</dbReference>